<keyword evidence="1" id="KW-0175">Coiled coil</keyword>
<name>A0A261G289_9BIFI</name>
<dbReference type="AlphaFoldDB" id="A0A261G289"/>
<evidence type="ECO:0000256" key="2">
    <source>
        <dbReference type="SAM" id="MobiDB-lite"/>
    </source>
</evidence>
<dbReference type="Proteomes" id="UP000216451">
    <property type="component" value="Unassembled WGS sequence"/>
</dbReference>
<dbReference type="RefSeq" id="WP_094694780.1">
    <property type="nucleotide sequence ID" value="NZ_JBDNSV010000003.1"/>
</dbReference>
<sequence>MSDTATEVGSIKGLLKLDISDYMQGIEKAKAAEDDLKSGNDDIHIDANVAEAVEKIDDVTERKDRLTSGSSDMRITADVDQAVGKIDMLDEKVDETSAKTSDIKVDADTSEAVAKIDEVAEQASQLSDHDRDVKIQASVDQAIAKIEELSAQADTVSDKKHSIQVDADTGKAVSEIQVVTLAEQELNESTSRLKAAYEQLDAVQSEGTASQSALMVADAAATRMEQEHAQAAEHLRDVLAENNVALAESATAEAAYVTAAREQSAMGSKLGTTVDINTSAEKMNTSATRSNSDAKMSNTSAMEADSSATSENTAAKSSNAAANDRNTESSHALRGALLTIAPALIPVVGAAAGAGAALVAMAGTGILAIRGIKTAMDEGTATGKQYKQDLNSLSNNMNALSNTGAVEFLQGFNSITNQVNSKMPLLSTYTATFSRDLGTISGNAVEGLLGLFQQLEPVLLSVDQGIVKASEGFAQWGTGSGAKDFVTYLMDELPAVETALGSLFTAAGHVVQAFNPWGNAVLTAITDVSNVISSIPVDDLSGLVTGAMAAYTAFKTFQLITPIVKGVSGALDAIGTGASLTSLITPVGATVAAIGLLAAAFAAFSAKDQEATQATEDYTQALTTSKGVIDSTVTSTVAKRLQDEQAYDMADKLGVSYSTLNSAIEGQGDSYSSLSKQLKSTISDYSKYAGTVDAAKAPTAEQYSTAQKLLKVLQSEHSGFTSSASAQKQLAEATGDATSSIDDQAQILGVSEGKWVALSNAETSATDAAKLYKDALDALNGKSQALAQATNTATTQFDTMASTWQQDIKQVGKAQATSMDSSTEYGAKNREMILQTVQAEQSKAAAIYASEGKTEKAYKDSAQAQEQARQKILETAKANGLNTDQVSAYLDQIFQIPKVDTTRIYVDTSDATLGLKDLKVKTASLSADSKTITITGNNKDALEKIAAVVGAKINPKTGTLTMNKAQYDAALALANGAKINPKTGQLLGNNTPLFTKLAQANGWTINPKTGLIKGDDGNFLSVKNYVDATKIAPKTVDINANLSGWQAAVAQIKGAAIQTSVGVSVSMANALKGGYTGGMFDGSTFKQGYANGGQFSGAVSGPSSPIKDNVILSNARLNPGEHVLTKSDVDAMGGQRAVYAFRSSLHSSSGYQNGGSTSKNDNAGGTPYLPDTINLIDVDGSLLAKVKTIAQQQVARHNTSMVRGLING</sequence>
<feature type="compositionally biased region" description="Low complexity" evidence="2">
    <location>
        <begin position="306"/>
        <end position="323"/>
    </location>
</feature>
<gene>
    <name evidence="3" type="ORF">BAQU_1730</name>
</gene>
<evidence type="ECO:0000313" key="4">
    <source>
        <dbReference type="Proteomes" id="UP000216451"/>
    </source>
</evidence>
<feature type="compositionally biased region" description="Polar residues" evidence="2">
    <location>
        <begin position="280"/>
        <end position="301"/>
    </location>
</feature>
<dbReference type="EMBL" id="MWXA01000008">
    <property type="protein sequence ID" value="OZG65547.1"/>
    <property type="molecule type" value="Genomic_DNA"/>
</dbReference>
<accession>A0A261G289</accession>
<keyword evidence="4" id="KW-1185">Reference proteome</keyword>
<comment type="caution">
    <text evidence="3">The sequence shown here is derived from an EMBL/GenBank/DDBJ whole genome shotgun (WGS) entry which is preliminary data.</text>
</comment>
<organism evidence="3 4">
    <name type="scientific">Bifidobacterium aquikefiri</name>
    <dbReference type="NCBI Taxonomy" id="1653207"/>
    <lineage>
        <taxon>Bacteria</taxon>
        <taxon>Bacillati</taxon>
        <taxon>Actinomycetota</taxon>
        <taxon>Actinomycetes</taxon>
        <taxon>Bifidobacteriales</taxon>
        <taxon>Bifidobacteriaceae</taxon>
        <taxon>Bifidobacterium</taxon>
    </lineage>
</organism>
<protein>
    <submittedName>
        <fullName evidence="3">Phage tail tape measure protein</fullName>
    </submittedName>
</protein>
<dbReference type="GeneID" id="98296384"/>
<proteinExistence type="predicted"/>
<evidence type="ECO:0000313" key="3">
    <source>
        <dbReference type="EMBL" id="OZG65547.1"/>
    </source>
</evidence>
<dbReference type="OrthoDB" id="2183194at2"/>
<evidence type="ECO:0000256" key="1">
    <source>
        <dbReference type="SAM" id="Coils"/>
    </source>
</evidence>
<reference evidence="3 4" key="1">
    <citation type="journal article" date="2017" name="BMC Genomics">
        <title>Comparative genomic and phylogenomic analyses of the Bifidobacteriaceae family.</title>
        <authorList>
            <person name="Lugli G.A."/>
            <person name="Milani C."/>
            <person name="Turroni F."/>
            <person name="Duranti S."/>
            <person name="Mancabelli L."/>
            <person name="Mangifesta M."/>
            <person name="Ferrario C."/>
            <person name="Modesto M."/>
            <person name="Mattarelli P."/>
            <person name="Jiri K."/>
            <person name="van Sinderen D."/>
            <person name="Ventura M."/>
        </authorList>
    </citation>
    <scope>NUCLEOTIDE SEQUENCE [LARGE SCALE GENOMIC DNA]</scope>
    <source>
        <strain evidence="3 4">LMG 28769</strain>
    </source>
</reference>
<feature type="coiled-coil region" evidence="1">
    <location>
        <begin position="139"/>
        <end position="206"/>
    </location>
</feature>
<feature type="region of interest" description="Disordered" evidence="2">
    <location>
        <begin position="280"/>
        <end position="327"/>
    </location>
</feature>